<dbReference type="RefSeq" id="WP_118647680.1">
    <property type="nucleotide sequence ID" value="NZ_CP060635.1"/>
</dbReference>
<dbReference type="EMBL" id="CP060635">
    <property type="protein sequence ID" value="QNM07377.1"/>
    <property type="molecule type" value="Genomic_DNA"/>
</dbReference>
<dbReference type="InterPro" id="IPR018483">
    <property type="entry name" value="Carb_kinase_FGGY_CS"/>
</dbReference>
<dbReference type="PANTHER" id="PTHR10196">
    <property type="entry name" value="SUGAR KINASE"/>
    <property type="match status" value="1"/>
</dbReference>
<evidence type="ECO:0000259" key="8">
    <source>
        <dbReference type="Pfam" id="PF02782"/>
    </source>
</evidence>
<evidence type="ECO:0000256" key="6">
    <source>
        <dbReference type="ARBA" id="ARBA00043149"/>
    </source>
</evidence>
<feature type="domain" description="Carbohydrate kinase FGGY N-terminal" evidence="7">
    <location>
        <begin position="3"/>
        <end position="248"/>
    </location>
</feature>
<dbReference type="PANTHER" id="PTHR10196:SF69">
    <property type="entry name" value="GLYCEROL KINASE"/>
    <property type="match status" value="1"/>
</dbReference>
<dbReference type="InterPro" id="IPR000577">
    <property type="entry name" value="Carb_kinase_FGGY"/>
</dbReference>
<evidence type="ECO:0000256" key="2">
    <source>
        <dbReference type="ARBA" id="ARBA00022679"/>
    </source>
</evidence>
<dbReference type="Pfam" id="PF02782">
    <property type="entry name" value="FGGY_C"/>
    <property type="match status" value="1"/>
</dbReference>
<proteinExistence type="inferred from homology"/>
<name>A0A7G9G995_9FIRM</name>
<keyword evidence="10" id="KW-1185">Reference proteome</keyword>
<dbReference type="Gene3D" id="3.30.420.40">
    <property type="match status" value="2"/>
</dbReference>
<dbReference type="KEGG" id="whj:H9Q79_10540"/>
<dbReference type="AlphaFoldDB" id="A0A7G9G995"/>
<sequence>MKYILSVDQSTQGTKGLLFDENGILTERADRPHAQLINDRGWVEHDPVEILKNTLAVCRDVVEKAAVSTKDILAFGISNQRETAVAWNRRTGEPVYPAIVWQCARAAEICERHRGEAEMIRTKTGITLSPYFPASKLAWIMEHVPEAWRLAKDGDLAVGTVDSWLIYQLSVERAHKTDYSNASRTQLFNIFELCWDGEICDSFGIPREALPEVCMSDSCFGTTDLGGLLPGAIPIHGVLGDSHGALFGQDCRKPGQMKTTYGTGSSVMMNIGETPRLSDKGIVTSLAWGMNHRVSYVFEGNLNYTGAVISWLKNDVGLIGRESETGEMAEKANPMDRAYFVPAFTGLGAPYWDSRATGLLTGITRTTGKNEIAKACLESIVYQITDLIHLMREESGEKLEEIRVDGGPTANEYLMQFQSDMADVRVSVPELQELSGMGAAYAAGIAAGLYDPERIYQHIAHRSYEPAMEQRLRTELYSGWKDAVRQALTHR</sequence>
<dbReference type="InterPro" id="IPR018484">
    <property type="entry name" value="FGGY_N"/>
</dbReference>
<comment type="similarity">
    <text evidence="1">Belongs to the FGGY kinase family.</text>
</comment>
<dbReference type="SUPFAM" id="SSF53067">
    <property type="entry name" value="Actin-like ATPase domain"/>
    <property type="match status" value="2"/>
</dbReference>
<reference evidence="9 10" key="1">
    <citation type="submission" date="2020-08" db="EMBL/GenBank/DDBJ databases">
        <authorList>
            <person name="Liu C."/>
            <person name="Sun Q."/>
        </authorList>
    </citation>
    <scope>NUCLEOTIDE SEQUENCE [LARGE SCALE GENOMIC DNA]</scope>
    <source>
        <strain evidence="9 10">NSJ-29</strain>
    </source>
</reference>
<evidence type="ECO:0000313" key="9">
    <source>
        <dbReference type="EMBL" id="QNM07377.1"/>
    </source>
</evidence>
<dbReference type="GO" id="GO:0005524">
    <property type="term" value="F:ATP binding"/>
    <property type="evidence" value="ECO:0007669"/>
    <property type="project" value="UniProtKB-KW"/>
</dbReference>
<evidence type="ECO:0000259" key="7">
    <source>
        <dbReference type="Pfam" id="PF00370"/>
    </source>
</evidence>
<evidence type="ECO:0000256" key="4">
    <source>
        <dbReference type="ARBA" id="ARBA00022777"/>
    </source>
</evidence>
<evidence type="ECO:0000256" key="1">
    <source>
        <dbReference type="ARBA" id="ARBA00009156"/>
    </source>
</evidence>
<evidence type="ECO:0000313" key="10">
    <source>
        <dbReference type="Proteomes" id="UP000515860"/>
    </source>
</evidence>
<dbReference type="CDD" id="cd07769">
    <property type="entry name" value="ASKHA_NBD_FGGY_GK"/>
    <property type="match status" value="1"/>
</dbReference>
<dbReference type="GO" id="GO:0004370">
    <property type="term" value="F:glycerol kinase activity"/>
    <property type="evidence" value="ECO:0007669"/>
    <property type="project" value="TreeGrafter"/>
</dbReference>
<dbReference type="GO" id="GO:0019563">
    <property type="term" value="P:glycerol catabolic process"/>
    <property type="evidence" value="ECO:0007669"/>
    <property type="project" value="TreeGrafter"/>
</dbReference>
<dbReference type="PIRSF" id="PIRSF000538">
    <property type="entry name" value="GlpK"/>
    <property type="match status" value="1"/>
</dbReference>
<dbReference type="Proteomes" id="UP000515860">
    <property type="component" value="Chromosome"/>
</dbReference>
<keyword evidence="2 9" id="KW-0808">Transferase</keyword>
<feature type="domain" description="Carbohydrate kinase FGGY C-terminal" evidence="8">
    <location>
        <begin position="258"/>
        <end position="447"/>
    </location>
</feature>
<dbReference type="InterPro" id="IPR018485">
    <property type="entry name" value="FGGY_C"/>
</dbReference>
<accession>A0A7G9G995</accession>
<dbReference type="PROSITE" id="PS00933">
    <property type="entry name" value="FGGY_KINASES_1"/>
    <property type="match status" value="1"/>
</dbReference>
<dbReference type="NCBIfam" id="NF000756">
    <property type="entry name" value="PRK00047.1"/>
    <property type="match status" value="1"/>
</dbReference>
<gene>
    <name evidence="9" type="primary">glpK</name>
    <name evidence="9" type="ORF">H9Q79_10540</name>
</gene>
<dbReference type="InterPro" id="IPR043129">
    <property type="entry name" value="ATPase_NBD"/>
</dbReference>
<keyword evidence="3" id="KW-0547">Nucleotide-binding</keyword>
<keyword evidence="5" id="KW-0067">ATP-binding</keyword>
<keyword evidence="4 9" id="KW-0418">Kinase</keyword>
<dbReference type="Pfam" id="PF00370">
    <property type="entry name" value="FGGY_N"/>
    <property type="match status" value="1"/>
</dbReference>
<organism evidence="9 10">
    <name type="scientific">Wansuia hejianensis</name>
    <dbReference type="NCBI Taxonomy" id="2763667"/>
    <lineage>
        <taxon>Bacteria</taxon>
        <taxon>Bacillati</taxon>
        <taxon>Bacillota</taxon>
        <taxon>Clostridia</taxon>
        <taxon>Lachnospirales</taxon>
        <taxon>Lachnospiraceae</taxon>
        <taxon>Wansuia</taxon>
    </lineage>
</organism>
<protein>
    <recommendedName>
        <fullName evidence="6">ATP:glycerol 3-phosphotransferase</fullName>
    </recommendedName>
</protein>
<evidence type="ECO:0000256" key="5">
    <source>
        <dbReference type="ARBA" id="ARBA00022840"/>
    </source>
</evidence>
<evidence type="ECO:0000256" key="3">
    <source>
        <dbReference type="ARBA" id="ARBA00022741"/>
    </source>
</evidence>
<dbReference type="GO" id="GO:0005829">
    <property type="term" value="C:cytosol"/>
    <property type="evidence" value="ECO:0007669"/>
    <property type="project" value="TreeGrafter"/>
</dbReference>